<dbReference type="Pfam" id="PF08668">
    <property type="entry name" value="HDOD"/>
    <property type="match status" value="1"/>
</dbReference>
<dbReference type="PANTHER" id="PTHR33525">
    <property type="match status" value="1"/>
</dbReference>
<dbReference type="InterPro" id="IPR013976">
    <property type="entry name" value="HDOD"/>
</dbReference>
<dbReference type="KEGG" id="rml:FF011L_28400"/>
<feature type="domain" description="HDOD" evidence="1">
    <location>
        <begin position="21"/>
        <end position="216"/>
    </location>
</feature>
<gene>
    <name evidence="2" type="ORF">FF011L_28400</name>
</gene>
<dbReference type="OrthoDB" id="243535at2"/>
<proteinExistence type="predicted"/>
<dbReference type="Proteomes" id="UP000320672">
    <property type="component" value="Chromosome"/>
</dbReference>
<organism evidence="2 3">
    <name type="scientific">Roseimaritima multifibrata</name>
    <dbReference type="NCBI Taxonomy" id="1930274"/>
    <lineage>
        <taxon>Bacteria</taxon>
        <taxon>Pseudomonadati</taxon>
        <taxon>Planctomycetota</taxon>
        <taxon>Planctomycetia</taxon>
        <taxon>Pirellulales</taxon>
        <taxon>Pirellulaceae</taxon>
        <taxon>Roseimaritima</taxon>
    </lineage>
</organism>
<dbReference type="InterPro" id="IPR052340">
    <property type="entry name" value="RNase_Y/CdgJ"/>
</dbReference>
<dbReference type="RefSeq" id="WP_145352109.1">
    <property type="nucleotide sequence ID" value="NZ_CP036262.1"/>
</dbReference>
<sequence>MINLPQTSSIAARVTDQAFAEIPLLGGTRRLLTTTDYSGRSAISPRAWITQSDDTLQKLQDWCNCPLFNLGERFKDLRQATAVLGAQPVAQLALLAGFRTLFLPNLRFESYAREQLWRRSIAVGAVASLIARTCQRADPDSVFLAGSLIDVGLLASEKSQTDAFQYVVKSIQPDEDTLVTEQRLLGWDHATLGAGLLERWGAPEKVCEIVRYHHSPLDSEFCGDREQLHCVCLADYLCSRCGWTSLGLHNVPQPSDAMFRTLGIDADCLMILWQALYETLEQTRAMV</sequence>
<name>A0A517MGP2_9BACT</name>
<evidence type="ECO:0000313" key="2">
    <source>
        <dbReference type="EMBL" id="QDS94062.1"/>
    </source>
</evidence>
<evidence type="ECO:0000259" key="1">
    <source>
        <dbReference type="PROSITE" id="PS51833"/>
    </source>
</evidence>
<protein>
    <submittedName>
        <fullName evidence="2">HDOD domain protein</fullName>
    </submittedName>
</protein>
<dbReference type="PANTHER" id="PTHR33525:SF3">
    <property type="entry name" value="RIBONUCLEASE Y"/>
    <property type="match status" value="1"/>
</dbReference>
<dbReference type="Gene3D" id="1.10.3210.10">
    <property type="entry name" value="Hypothetical protein af1432"/>
    <property type="match status" value="1"/>
</dbReference>
<dbReference type="SUPFAM" id="SSF109604">
    <property type="entry name" value="HD-domain/PDEase-like"/>
    <property type="match status" value="1"/>
</dbReference>
<accession>A0A517MGP2</accession>
<keyword evidence="3" id="KW-1185">Reference proteome</keyword>
<dbReference type="EMBL" id="CP036262">
    <property type="protein sequence ID" value="QDS94062.1"/>
    <property type="molecule type" value="Genomic_DNA"/>
</dbReference>
<dbReference type="AlphaFoldDB" id="A0A517MGP2"/>
<evidence type="ECO:0000313" key="3">
    <source>
        <dbReference type="Proteomes" id="UP000320672"/>
    </source>
</evidence>
<reference evidence="2 3" key="1">
    <citation type="submission" date="2019-02" db="EMBL/GenBank/DDBJ databases">
        <title>Deep-cultivation of Planctomycetes and their phenomic and genomic characterization uncovers novel biology.</title>
        <authorList>
            <person name="Wiegand S."/>
            <person name="Jogler M."/>
            <person name="Boedeker C."/>
            <person name="Pinto D."/>
            <person name="Vollmers J."/>
            <person name="Rivas-Marin E."/>
            <person name="Kohn T."/>
            <person name="Peeters S.H."/>
            <person name="Heuer A."/>
            <person name="Rast P."/>
            <person name="Oberbeckmann S."/>
            <person name="Bunk B."/>
            <person name="Jeske O."/>
            <person name="Meyerdierks A."/>
            <person name="Storesund J.E."/>
            <person name="Kallscheuer N."/>
            <person name="Luecker S."/>
            <person name="Lage O.M."/>
            <person name="Pohl T."/>
            <person name="Merkel B.J."/>
            <person name="Hornburger P."/>
            <person name="Mueller R.-W."/>
            <person name="Bruemmer F."/>
            <person name="Labrenz M."/>
            <person name="Spormann A.M."/>
            <person name="Op den Camp H."/>
            <person name="Overmann J."/>
            <person name="Amann R."/>
            <person name="Jetten M.S.M."/>
            <person name="Mascher T."/>
            <person name="Medema M.H."/>
            <person name="Devos D.P."/>
            <person name="Kaster A.-K."/>
            <person name="Ovreas L."/>
            <person name="Rohde M."/>
            <person name="Galperin M.Y."/>
            <person name="Jogler C."/>
        </authorList>
    </citation>
    <scope>NUCLEOTIDE SEQUENCE [LARGE SCALE GENOMIC DNA]</scope>
    <source>
        <strain evidence="2 3">FF011L</strain>
    </source>
</reference>
<dbReference type="PROSITE" id="PS51833">
    <property type="entry name" value="HDOD"/>
    <property type="match status" value="1"/>
</dbReference>